<comment type="caution">
    <text evidence="2">The sequence shown here is derived from an EMBL/GenBank/DDBJ whole genome shotgun (WGS) entry which is preliminary data.</text>
</comment>
<dbReference type="SFLD" id="SFLDS00003">
    <property type="entry name" value="Haloacid_Dehalogenase"/>
    <property type="match status" value="1"/>
</dbReference>
<dbReference type="Gene3D" id="3.40.50.1000">
    <property type="entry name" value="HAD superfamily/HAD-like"/>
    <property type="match status" value="1"/>
</dbReference>
<evidence type="ECO:0000313" key="2">
    <source>
        <dbReference type="EMBL" id="KTB59754.1"/>
    </source>
</evidence>
<dbReference type="NCBIfam" id="TIGR01428">
    <property type="entry name" value="HAD_type_II"/>
    <property type="match status" value="1"/>
</dbReference>
<dbReference type="NCBIfam" id="TIGR01493">
    <property type="entry name" value="HAD-SF-IA-v2"/>
    <property type="match status" value="1"/>
</dbReference>
<dbReference type="Proteomes" id="UP000053048">
    <property type="component" value="Unassembled WGS sequence"/>
</dbReference>
<proteinExistence type="predicted"/>
<name>A0A0W0HGB9_PSEVI</name>
<dbReference type="Gene3D" id="1.10.150.750">
    <property type="match status" value="1"/>
</dbReference>
<keyword evidence="3" id="KW-1185">Reference proteome</keyword>
<dbReference type="InterPro" id="IPR036412">
    <property type="entry name" value="HAD-like_sf"/>
</dbReference>
<protein>
    <submittedName>
        <fullName evidence="2">Dehalogenase</fullName>
    </submittedName>
</protein>
<dbReference type="InterPro" id="IPR006439">
    <property type="entry name" value="HAD-SF_hydro_IA"/>
</dbReference>
<dbReference type="EMBL" id="LKEJ01000146">
    <property type="protein sequence ID" value="KTB59754.1"/>
    <property type="molecule type" value="Genomic_DNA"/>
</dbReference>
<dbReference type="AlphaFoldDB" id="A0A0W0HGB9"/>
<accession>A0A0W0HGB9</accession>
<dbReference type="SUPFAM" id="SSF56784">
    <property type="entry name" value="HAD-like"/>
    <property type="match status" value="1"/>
</dbReference>
<dbReference type="InterPro" id="IPR051540">
    <property type="entry name" value="S-2-haloacid_dehalogenase"/>
</dbReference>
<sequence length="246" mass="27862">MSFLRPKYITFDCYGTLTNFKTAAMTRELFADRVPVERMDQFVKGYAAYRLDQVMGDWRPYDEVLKTALARTCQRWGIEYRNEGQLYYDAVPTWGPHPDVPAGLAKIAGKIPLVIFSNAMDEQIMSNVDKLGAPFHKVFTAQQAQAYKPRLAAFEFMLDNLNCGPEDVLHVSSSFRYDLMSAHDMKIRHKAFIARGHEQPAHASFGFDMKIRHKAFIARGHEQPAHASFGYHQISDIGGLPGLVGL</sequence>
<dbReference type="InterPro" id="IPR006328">
    <property type="entry name" value="2-HAD"/>
</dbReference>
<dbReference type="SFLD" id="SFLDG01129">
    <property type="entry name" value="C1.5:_HAD__Beta-PGM__Phosphata"/>
    <property type="match status" value="1"/>
</dbReference>
<evidence type="ECO:0000313" key="3">
    <source>
        <dbReference type="Proteomes" id="UP000053048"/>
    </source>
</evidence>
<dbReference type="PANTHER" id="PTHR43316:SF3">
    <property type="entry name" value="HALOACID DEHALOGENASE, TYPE II (AFU_ORTHOLOGUE AFUA_2G07750)-RELATED"/>
    <property type="match status" value="1"/>
</dbReference>
<reference evidence="2 3" key="1">
    <citation type="submission" date="2015-09" db="EMBL/GenBank/DDBJ databases">
        <title>Genome sequence of ICMP 13104.</title>
        <authorList>
            <person name="Visnovsky S."/>
            <person name="Lu A."/>
            <person name="Panda P."/>
            <person name="Pitman A."/>
        </authorList>
    </citation>
    <scope>NUCLEOTIDE SEQUENCE [LARGE SCALE GENOMIC DNA]</scope>
    <source>
        <strain evidence="2 3">ICMP 13104</strain>
    </source>
</reference>
<evidence type="ECO:0000256" key="1">
    <source>
        <dbReference type="ARBA" id="ARBA00022801"/>
    </source>
</evidence>
<keyword evidence="1" id="KW-0378">Hydrolase</keyword>
<dbReference type="PANTHER" id="PTHR43316">
    <property type="entry name" value="HYDROLASE, HALOACID DELAHOGENASE-RELATED"/>
    <property type="match status" value="1"/>
</dbReference>
<dbReference type="GO" id="GO:0019120">
    <property type="term" value="F:hydrolase activity, acting on acid halide bonds, in C-halide compounds"/>
    <property type="evidence" value="ECO:0007669"/>
    <property type="project" value="InterPro"/>
</dbReference>
<dbReference type="InterPro" id="IPR023214">
    <property type="entry name" value="HAD_sf"/>
</dbReference>
<organism evidence="2 3">
    <name type="scientific">Pseudomonas viridiflava ICMP 13104</name>
    <dbReference type="NCBI Taxonomy" id="1198305"/>
    <lineage>
        <taxon>Bacteria</taxon>
        <taxon>Pseudomonadati</taxon>
        <taxon>Pseudomonadota</taxon>
        <taxon>Gammaproteobacteria</taxon>
        <taxon>Pseudomonadales</taxon>
        <taxon>Pseudomonadaceae</taxon>
        <taxon>Pseudomonas</taxon>
    </lineage>
</organism>
<gene>
    <name evidence="2" type="ORF">AO067_13175</name>
</gene>
<dbReference type="Pfam" id="PF00702">
    <property type="entry name" value="Hydrolase"/>
    <property type="match status" value="1"/>
</dbReference>